<feature type="compositionally biased region" description="Polar residues" evidence="3">
    <location>
        <begin position="58"/>
        <end position="69"/>
    </location>
</feature>
<gene>
    <name evidence="5" type="ORF">GPUH_LOCUS15585</name>
</gene>
<dbReference type="Pfam" id="PF14604">
    <property type="entry name" value="SH3_9"/>
    <property type="match status" value="1"/>
</dbReference>
<dbReference type="GO" id="GO:0005543">
    <property type="term" value="F:phospholipid binding"/>
    <property type="evidence" value="ECO:0007669"/>
    <property type="project" value="TreeGrafter"/>
</dbReference>
<evidence type="ECO:0000256" key="2">
    <source>
        <dbReference type="PROSITE-ProRule" id="PRU00192"/>
    </source>
</evidence>
<evidence type="ECO:0000313" key="5">
    <source>
        <dbReference type="EMBL" id="VDN26280.1"/>
    </source>
</evidence>
<dbReference type="WBParaSite" id="GPUH_0001560601-mRNA-1">
    <property type="protein sequence ID" value="GPUH_0001560601-mRNA-1"/>
    <property type="gene ID" value="GPUH_0001560601"/>
</dbReference>
<proteinExistence type="predicted"/>
<evidence type="ECO:0000313" key="7">
    <source>
        <dbReference type="WBParaSite" id="GPUH_0001560601-mRNA-1"/>
    </source>
</evidence>
<dbReference type="InterPro" id="IPR003005">
    <property type="entry name" value="Amphiphysin"/>
</dbReference>
<dbReference type="CDD" id="cd11790">
    <property type="entry name" value="SH3_Amphiphysin"/>
    <property type="match status" value="1"/>
</dbReference>
<dbReference type="GO" id="GO:0005886">
    <property type="term" value="C:plasma membrane"/>
    <property type="evidence" value="ECO:0007669"/>
    <property type="project" value="TreeGrafter"/>
</dbReference>
<dbReference type="AlphaFoldDB" id="A0A183E3P4"/>
<accession>A0A183E3P4</accession>
<evidence type="ECO:0000313" key="6">
    <source>
        <dbReference type="Proteomes" id="UP000271098"/>
    </source>
</evidence>
<feature type="compositionally biased region" description="Basic and acidic residues" evidence="3">
    <location>
        <begin position="147"/>
        <end position="173"/>
    </location>
</feature>
<organism evidence="7">
    <name type="scientific">Gongylonema pulchrum</name>
    <dbReference type="NCBI Taxonomy" id="637853"/>
    <lineage>
        <taxon>Eukaryota</taxon>
        <taxon>Metazoa</taxon>
        <taxon>Ecdysozoa</taxon>
        <taxon>Nematoda</taxon>
        <taxon>Chromadorea</taxon>
        <taxon>Rhabditida</taxon>
        <taxon>Spirurina</taxon>
        <taxon>Spiruromorpha</taxon>
        <taxon>Spiruroidea</taxon>
        <taxon>Gongylonematidae</taxon>
        <taxon>Gongylonema</taxon>
    </lineage>
</organism>
<evidence type="ECO:0000259" key="4">
    <source>
        <dbReference type="PROSITE" id="PS50002"/>
    </source>
</evidence>
<feature type="domain" description="SH3" evidence="4">
    <location>
        <begin position="173"/>
        <end position="237"/>
    </location>
</feature>
<dbReference type="SMART" id="SM00326">
    <property type="entry name" value="SH3"/>
    <property type="match status" value="1"/>
</dbReference>
<dbReference type="Proteomes" id="UP000271098">
    <property type="component" value="Unassembled WGS sequence"/>
</dbReference>
<sequence length="237" mass="25840">MNNKTLVTLLDNLGNSFESLRVPRISTDHSVSPVPSSEKLAQNEVLPRPRSEIPTPAPRQTSPRGSTVSLPLKAEAQDEESVEKKMYPSLNAVAPPVTENRSSRLIQDKLVAAGGGDATEKGSKASLNPFDEDDDADNATNPFGEAAEEKEPHAVPRSPEKGDKSQEMNGDRKILYKVRATHRYTAEDTDELTFDAGEVITVLESREEDLLDDGWLLGVKQSDGVRGVFPANFTKSL</sequence>
<dbReference type="PANTHER" id="PTHR46514:SF3">
    <property type="entry name" value="AMPHIPHYSIN"/>
    <property type="match status" value="1"/>
</dbReference>
<keyword evidence="1 2" id="KW-0728">SH3 domain</keyword>
<dbReference type="EMBL" id="UYRT01082650">
    <property type="protein sequence ID" value="VDN26280.1"/>
    <property type="molecule type" value="Genomic_DNA"/>
</dbReference>
<feature type="region of interest" description="Disordered" evidence="3">
    <location>
        <begin position="26"/>
        <end position="173"/>
    </location>
</feature>
<dbReference type="PANTHER" id="PTHR46514">
    <property type="entry name" value="AMPHIPHYSIN"/>
    <property type="match status" value="1"/>
</dbReference>
<dbReference type="OrthoDB" id="446293at2759"/>
<dbReference type="InterPro" id="IPR036028">
    <property type="entry name" value="SH3-like_dom_sf"/>
</dbReference>
<protein>
    <submittedName>
        <fullName evidence="7">SH3 domain-containing protein</fullName>
    </submittedName>
</protein>
<reference evidence="7" key="1">
    <citation type="submission" date="2016-06" db="UniProtKB">
        <authorList>
            <consortium name="WormBaseParasite"/>
        </authorList>
    </citation>
    <scope>IDENTIFICATION</scope>
</reference>
<reference evidence="5 6" key="2">
    <citation type="submission" date="2018-11" db="EMBL/GenBank/DDBJ databases">
        <authorList>
            <consortium name="Pathogen Informatics"/>
        </authorList>
    </citation>
    <scope>NUCLEOTIDE SEQUENCE [LARGE SCALE GENOMIC DNA]</scope>
</reference>
<evidence type="ECO:0000256" key="1">
    <source>
        <dbReference type="ARBA" id="ARBA00022443"/>
    </source>
</evidence>
<dbReference type="InterPro" id="IPR001452">
    <property type="entry name" value="SH3_domain"/>
</dbReference>
<evidence type="ECO:0000256" key="3">
    <source>
        <dbReference type="SAM" id="MobiDB-lite"/>
    </source>
</evidence>
<dbReference type="PROSITE" id="PS50002">
    <property type="entry name" value="SH3"/>
    <property type="match status" value="1"/>
</dbReference>
<dbReference type="SUPFAM" id="SSF50044">
    <property type="entry name" value="SH3-domain"/>
    <property type="match status" value="1"/>
</dbReference>
<keyword evidence="6" id="KW-1185">Reference proteome</keyword>
<dbReference type="Gene3D" id="2.30.30.40">
    <property type="entry name" value="SH3 Domains"/>
    <property type="match status" value="1"/>
</dbReference>
<name>A0A183E3P4_9BILA</name>